<dbReference type="Proteomes" id="UP000016649">
    <property type="component" value="Unassembled WGS sequence"/>
</dbReference>
<evidence type="ECO:0000256" key="1">
    <source>
        <dbReference type="SAM" id="SignalP"/>
    </source>
</evidence>
<dbReference type="PANTHER" id="PTHR46066:SF2">
    <property type="entry name" value="CHITINASE DOMAIN-CONTAINING PROTEIN 1"/>
    <property type="match status" value="1"/>
</dbReference>
<name>A0ABN0NVU7_TRELE</name>
<accession>A0ABN0NVU7</accession>
<keyword evidence="3" id="KW-0378">Hydrolase</keyword>
<dbReference type="Gene3D" id="3.10.50.10">
    <property type="match status" value="1"/>
</dbReference>
<dbReference type="Pfam" id="PF00704">
    <property type="entry name" value="Glyco_hydro_18"/>
    <property type="match status" value="1"/>
</dbReference>
<feature type="chain" id="PRO_5047433763" evidence="1">
    <location>
        <begin position="24"/>
        <end position="366"/>
    </location>
</feature>
<dbReference type="PROSITE" id="PS51257">
    <property type="entry name" value="PROKAR_LIPOPROTEIN"/>
    <property type="match status" value="1"/>
</dbReference>
<dbReference type="EMBL" id="AWVH01000045">
    <property type="protein sequence ID" value="ERJ91465.1"/>
    <property type="molecule type" value="Genomic_DNA"/>
</dbReference>
<dbReference type="InterPro" id="IPR029070">
    <property type="entry name" value="Chitinase_insertion_sf"/>
</dbReference>
<gene>
    <name evidence="3" type="ORF">HMPREF9193_02165</name>
</gene>
<dbReference type="RefSeq" id="WP_021686330.1">
    <property type="nucleotide sequence ID" value="NZ_KI260554.1"/>
</dbReference>
<sequence length="366" mass="41794">MQCTVFKKYGIFLSCIILFSCISAPHTTQIEVEKNSEQTLAEKQEIEEQDIYEPGYTDFFESIAFGEVWTYIHNGQEQYLKNDIPVTDIGYFGAQINYRGALSAVPDARKLSFFPARMHLVVTCNHYGMTHIVLSPDYPLRRAFIADLIQEAYDKKYDGIQIDFEMVLADDEENFLSFLSDLKHALKAKKRSTGKRMVLSAALPARTKKLSRDAYDYAKITALVDRVFVMAYDEHWSRGVPGPVASFKWCQNIAEYALTSVGTEKLIMGQPFYGRTWGNVNPNKAFFYSGIQRQLQEFEITGIERTEGVSRFSYTVPLTVTGYFDDAKSIAERSKLYKDMGVVSTGFWCLGQEDPAVWDYISIKKE</sequence>
<keyword evidence="1" id="KW-0732">Signal</keyword>
<dbReference type="PROSITE" id="PS51910">
    <property type="entry name" value="GH18_2"/>
    <property type="match status" value="1"/>
</dbReference>
<organism evidence="3 4">
    <name type="scientific">Treponema lecithinolyticum ATCC 700332</name>
    <dbReference type="NCBI Taxonomy" id="1321815"/>
    <lineage>
        <taxon>Bacteria</taxon>
        <taxon>Pseudomonadati</taxon>
        <taxon>Spirochaetota</taxon>
        <taxon>Spirochaetia</taxon>
        <taxon>Spirochaetales</taxon>
        <taxon>Treponemataceae</taxon>
        <taxon>Treponema</taxon>
    </lineage>
</organism>
<dbReference type="Gene3D" id="3.20.20.80">
    <property type="entry name" value="Glycosidases"/>
    <property type="match status" value="1"/>
</dbReference>
<dbReference type="InterPro" id="IPR001223">
    <property type="entry name" value="Glyco_hydro18_cat"/>
</dbReference>
<protein>
    <submittedName>
        <fullName evidence="3">Glycosyl hydrolase, family 18</fullName>
    </submittedName>
</protein>
<evidence type="ECO:0000259" key="2">
    <source>
        <dbReference type="PROSITE" id="PS51910"/>
    </source>
</evidence>
<dbReference type="InterPro" id="IPR017853">
    <property type="entry name" value="GH"/>
</dbReference>
<evidence type="ECO:0000313" key="4">
    <source>
        <dbReference type="Proteomes" id="UP000016649"/>
    </source>
</evidence>
<keyword evidence="4" id="KW-1185">Reference proteome</keyword>
<dbReference type="InterPro" id="IPR011583">
    <property type="entry name" value="Chitinase_II/V-like_cat"/>
</dbReference>
<comment type="caution">
    <text evidence="3">The sequence shown here is derived from an EMBL/GenBank/DDBJ whole genome shotgun (WGS) entry which is preliminary data.</text>
</comment>
<evidence type="ECO:0000313" key="3">
    <source>
        <dbReference type="EMBL" id="ERJ91465.1"/>
    </source>
</evidence>
<feature type="signal peptide" evidence="1">
    <location>
        <begin position="1"/>
        <end position="23"/>
    </location>
</feature>
<reference evidence="3 4" key="1">
    <citation type="submission" date="2013-08" db="EMBL/GenBank/DDBJ databases">
        <authorList>
            <person name="Weinstock G."/>
            <person name="Sodergren E."/>
            <person name="Wylie T."/>
            <person name="Fulton L."/>
            <person name="Fulton R."/>
            <person name="Fronick C."/>
            <person name="O'Laughlin M."/>
            <person name="Godfrey J."/>
            <person name="Miner T."/>
            <person name="Herter B."/>
            <person name="Appelbaum E."/>
            <person name="Cordes M."/>
            <person name="Lek S."/>
            <person name="Wollam A."/>
            <person name="Pepin K.H."/>
            <person name="Palsikar V.B."/>
            <person name="Mitreva M."/>
            <person name="Wilson R.K."/>
        </authorList>
    </citation>
    <scope>NUCLEOTIDE SEQUENCE [LARGE SCALE GENOMIC DNA]</scope>
    <source>
        <strain evidence="3 4">ATCC 700332</strain>
    </source>
</reference>
<proteinExistence type="predicted"/>
<feature type="domain" description="GH18" evidence="2">
    <location>
        <begin position="60"/>
        <end position="366"/>
    </location>
</feature>
<dbReference type="PANTHER" id="PTHR46066">
    <property type="entry name" value="CHITINASE DOMAIN-CONTAINING PROTEIN 1 FAMILY MEMBER"/>
    <property type="match status" value="1"/>
</dbReference>
<dbReference type="SUPFAM" id="SSF51445">
    <property type="entry name" value="(Trans)glycosidases"/>
    <property type="match status" value="1"/>
</dbReference>
<dbReference type="GO" id="GO:0016787">
    <property type="term" value="F:hydrolase activity"/>
    <property type="evidence" value="ECO:0007669"/>
    <property type="project" value="UniProtKB-KW"/>
</dbReference>
<dbReference type="SMART" id="SM00636">
    <property type="entry name" value="Glyco_18"/>
    <property type="match status" value="1"/>
</dbReference>